<accession>A0ABD2YSW4</accession>
<sequence length="127" mass="14546">MDVILSQIRGKDGKFIKLLVEIDVTKSLLKGTMVRMDGDMKWVSFKNEKLPDFCYVCGIIGHSKNSFPNKGQGRKDKEEPQFSSWLKANVVASSIQLPKKIPQNKLRFIVLPMKELLMKFNSIWGMI</sequence>
<reference evidence="2 3" key="1">
    <citation type="submission" date="2024-11" db="EMBL/GenBank/DDBJ databases">
        <title>A near-complete genome assembly of Cinchona calisaya.</title>
        <authorList>
            <person name="Lian D.C."/>
            <person name="Zhao X.W."/>
            <person name="Wei L."/>
        </authorList>
    </citation>
    <scope>NUCLEOTIDE SEQUENCE [LARGE SCALE GENOMIC DNA]</scope>
    <source>
        <tissue evidence="2">Nenye</tissue>
    </source>
</reference>
<evidence type="ECO:0000259" key="1">
    <source>
        <dbReference type="Pfam" id="PF14392"/>
    </source>
</evidence>
<proteinExistence type="predicted"/>
<dbReference type="Pfam" id="PF14392">
    <property type="entry name" value="zf-CCHC_4"/>
    <property type="match status" value="1"/>
</dbReference>
<evidence type="ECO:0000313" key="3">
    <source>
        <dbReference type="Proteomes" id="UP001630127"/>
    </source>
</evidence>
<dbReference type="EMBL" id="JBJUIK010000012">
    <property type="protein sequence ID" value="KAL3510053.1"/>
    <property type="molecule type" value="Genomic_DNA"/>
</dbReference>
<dbReference type="Proteomes" id="UP001630127">
    <property type="component" value="Unassembled WGS sequence"/>
</dbReference>
<dbReference type="AlphaFoldDB" id="A0ABD2YSW4"/>
<keyword evidence="3" id="KW-1185">Reference proteome</keyword>
<feature type="domain" description="Zinc knuckle CX2CX4HX4C" evidence="1">
    <location>
        <begin position="22"/>
        <end position="68"/>
    </location>
</feature>
<name>A0ABD2YSW4_9GENT</name>
<organism evidence="2 3">
    <name type="scientific">Cinchona calisaya</name>
    <dbReference type="NCBI Taxonomy" id="153742"/>
    <lineage>
        <taxon>Eukaryota</taxon>
        <taxon>Viridiplantae</taxon>
        <taxon>Streptophyta</taxon>
        <taxon>Embryophyta</taxon>
        <taxon>Tracheophyta</taxon>
        <taxon>Spermatophyta</taxon>
        <taxon>Magnoliopsida</taxon>
        <taxon>eudicotyledons</taxon>
        <taxon>Gunneridae</taxon>
        <taxon>Pentapetalae</taxon>
        <taxon>asterids</taxon>
        <taxon>lamiids</taxon>
        <taxon>Gentianales</taxon>
        <taxon>Rubiaceae</taxon>
        <taxon>Cinchonoideae</taxon>
        <taxon>Cinchoneae</taxon>
        <taxon>Cinchona</taxon>
    </lineage>
</organism>
<evidence type="ECO:0000313" key="2">
    <source>
        <dbReference type="EMBL" id="KAL3510053.1"/>
    </source>
</evidence>
<comment type="caution">
    <text evidence="2">The sequence shown here is derived from an EMBL/GenBank/DDBJ whole genome shotgun (WGS) entry which is preliminary data.</text>
</comment>
<gene>
    <name evidence="2" type="ORF">ACH5RR_029454</name>
</gene>
<dbReference type="InterPro" id="IPR025836">
    <property type="entry name" value="Zn_knuckle_CX2CX4HX4C"/>
</dbReference>
<protein>
    <recommendedName>
        <fullName evidence="1">Zinc knuckle CX2CX4HX4C domain-containing protein</fullName>
    </recommendedName>
</protein>